<keyword evidence="4 7" id="KW-1133">Transmembrane helix</keyword>
<dbReference type="InterPro" id="IPR036259">
    <property type="entry name" value="MFS_trans_sf"/>
</dbReference>
<keyword evidence="2" id="KW-1003">Cell membrane</keyword>
<keyword evidence="3 7" id="KW-0812">Transmembrane</keyword>
<dbReference type="PANTHER" id="PTHR23513:SF6">
    <property type="entry name" value="MAJOR FACILITATOR SUPERFAMILY ASSOCIATED DOMAIN-CONTAINING PROTEIN"/>
    <property type="match status" value="1"/>
</dbReference>
<dbReference type="Proteomes" id="UP000562984">
    <property type="component" value="Unassembled WGS sequence"/>
</dbReference>
<organism evidence="8 9">
    <name type="scientific">Nakamurella aerolata</name>
    <dbReference type="NCBI Taxonomy" id="1656892"/>
    <lineage>
        <taxon>Bacteria</taxon>
        <taxon>Bacillati</taxon>
        <taxon>Actinomycetota</taxon>
        <taxon>Actinomycetes</taxon>
        <taxon>Nakamurellales</taxon>
        <taxon>Nakamurellaceae</taxon>
        <taxon>Nakamurella</taxon>
    </lineage>
</organism>
<gene>
    <name evidence="8" type="ORF">HKD39_16265</name>
</gene>
<name>A0A849A9L5_9ACTN</name>
<feature type="transmembrane region" description="Helical" evidence="7">
    <location>
        <begin position="451"/>
        <end position="469"/>
    </location>
</feature>
<dbReference type="RefSeq" id="WP_171200928.1">
    <property type="nucleotide sequence ID" value="NZ_JABEND010000011.1"/>
</dbReference>
<proteinExistence type="predicted"/>
<feature type="region of interest" description="Disordered" evidence="6">
    <location>
        <begin position="1"/>
        <end position="112"/>
    </location>
</feature>
<evidence type="ECO:0000256" key="6">
    <source>
        <dbReference type="SAM" id="MobiDB-lite"/>
    </source>
</evidence>
<dbReference type="InterPro" id="IPR011701">
    <property type="entry name" value="MFS"/>
</dbReference>
<feature type="transmembrane region" description="Helical" evidence="7">
    <location>
        <begin position="119"/>
        <end position="143"/>
    </location>
</feature>
<evidence type="ECO:0000256" key="3">
    <source>
        <dbReference type="ARBA" id="ARBA00022692"/>
    </source>
</evidence>
<feature type="region of interest" description="Disordered" evidence="6">
    <location>
        <begin position="311"/>
        <end position="351"/>
    </location>
</feature>
<feature type="transmembrane region" description="Helical" evidence="7">
    <location>
        <begin position="262"/>
        <end position="288"/>
    </location>
</feature>
<dbReference type="SUPFAM" id="SSF103473">
    <property type="entry name" value="MFS general substrate transporter"/>
    <property type="match status" value="1"/>
</dbReference>
<reference evidence="8 9" key="1">
    <citation type="submission" date="2020-05" db="EMBL/GenBank/DDBJ databases">
        <title>Nakamurella sp. DB0629 isolated from air conditioner.</title>
        <authorList>
            <person name="Kim D.H."/>
            <person name="Kim D.-U."/>
        </authorList>
    </citation>
    <scope>NUCLEOTIDE SEQUENCE [LARGE SCALE GENOMIC DNA]</scope>
    <source>
        <strain evidence="8 9">DB0629</strain>
    </source>
</reference>
<dbReference type="EMBL" id="JABEND010000011">
    <property type="protein sequence ID" value="NNG37229.1"/>
    <property type="molecule type" value="Genomic_DNA"/>
</dbReference>
<dbReference type="Pfam" id="PF07690">
    <property type="entry name" value="MFS_1"/>
    <property type="match status" value="1"/>
</dbReference>
<comment type="subcellular location">
    <subcellularLocation>
        <location evidence="1">Cell membrane</location>
        <topology evidence="1">Multi-pass membrane protein</topology>
    </subcellularLocation>
</comment>
<feature type="transmembrane region" description="Helical" evidence="7">
    <location>
        <begin position="389"/>
        <end position="412"/>
    </location>
</feature>
<feature type="transmembrane region" description="Helical" evidence="7">
    <location>
        <begin position="509"/>
        <end position="532"/>
    </location>
</feature>
<protein>
    <submittedName>
        <fullName evidence="8">MFS transporter</fullName>
    </submittedName>
</protein>
<dbReference type="AlphaFoldDB" id="A0A849A9L5"/>
<dbReference type="GO" id="GO:0022857">
    <property type="term" value="F:transmembrane transporter activity"/>
    <property type="evidence" value="ECO:0007669"/>
    <property type="project" value="InterPro"/>
</dbReference>
<feature type="transmembrane region" description="Helical" evidence="7">
    <location>
        <begin position="418"/>
        <end position="439"/>
    </location>
</feature>
<keyword evidence="5 7" id="KW-0472">Membrane</keyword>
<accession>A0A849A9L5</accession>
<comment type="caution">
    <text evidence="8">The sequence shown here is derived from an EMBL/GenBank/DDBJ whole genome shotgun (WGS) entry which is preliminary data.</text>
</comment>
<dbReference type="CDD" id="cd06173">
    <property type="entry name" value="MFS_MefA_like"/>
    <property type="match status" value="1"/>
</dbReference>
<feature type="transmembrane region" description="Helical" evidence="7">
    <location>
        <begin position="181"/>
        <end position="202"/>
    </location>
</feature>
<feature type="transmembrane region" description="Helical" evidence="7">
    <location>
        <begin position="475"/>
        <end position="497"/>
    </location>
</feature>
<dbReference type="GO" id="GO:0005886">
    <property type="term" value="C:plasma membrane"/>
    <property type="evidence" value="ECO:0007669"/>
    <property type="project" value="UniProtKB-SubCell"/>
</dbReference>
<evidence type="ECO:0000313" key="9">
    <source>
        <dbReference type="Proteomes" id="UP000562984"/>
    </source>
</evidence>
<feature type="transmembrane region" description="Helical" evidence="7">
    <location>
        <begin position="538"/>
        <end position="558"/>
    </location>
</feature>
<sequence>MTHPGDGTDDDTGFDSIADPLDRHGSPLTGAGPADGHGSSPTGDSTDDHGSPPTADGPTDDHGSPLTADAPADTHGSPLTADAPADGHGSPPTGDGPADGHRSPPTGDASPWRHRDFRLAWSAGVVGLTATQVQWIALAYYVFAATGSTGATAALAIAMAAPGIAVAPFAGALVDRGNPRLLLCCANLLLAGVCVAMVSYQWRWWLLLPLGLAQSAVSQLIQPTESVLVVSIVEPRQLIRANGLLGTAVSSARLVGPMAGGLVLAVGGMTTVLLANAALYLVAAMLAWRLRPSGSLGWRVRPGSLGWRMRPSSLGQRVRPGSLPGGPGPADSLVRRRHPTGSPLGRTSSARNGWGRRVARLAGSGPAPSDSARPVGWRTIVADPRLRPVVGVVVATGIGEGVVSALLAPYVATVFGSSALLGAMLAAQAVGGVLTALWLGARRPRTGADSLLGRGLTAAAVVLVPLLGVPLVWPAAWSVLVLSAVAGVPFAVVAAAQSTVLQQRARPKALGTTVGLVGALAAASSMAGGALAGVLSQLWSVAAILVDAGCYLVAAIAWKTLVVRKNDTARGEAGQ</sequence>
<evidence type="ECO:0000256" key="2">
    <source>
        <dbReference type="ARBA" id="ARBA00022475"/>
    </source>
</evidence>
<evidence type="ECO:0000256" key="5">
    <source>
        <dbReference type="ARBA" id="ARBA00023136"/>
    </source>
</evidence>
<evidence type="ECO:0000256" key="7">
    <source>
        <dbReference type="SAM" id="Phobius"/>
    </source>
</evidence>
<evidence type="ECO:0000313" key="8">
    <source>
        <dbReference type="EMBL" id="NNG37229.1"/>
    </source>
</evidence>
<evidence type="ECO:0000256" key="1">
    <source>
        <dbReference type="ARBA" id="ARBA00004651"/>
    </source>
</evidence>
<dbReference type="PANTHER" id="PTHR23513">
    <property type="entry name" value="INTEGRAL MEMBRANE EFFLUX PROTEIN-RELATED"/>
    <property type="match status" value="1"/>
</dbReference>
<dbReference type="PRINTS" id="PR01988">
    <property type="entry name" value="EXPORTERBACE"/>
</dbReference>
<dbReference type="InterPro" id="IPR022324">
    <property type="entry name" value="Bacilysin_exporter_BacE_put"/>
</dbReference>
<feature type="transmembrane region" description="Helical" evidence="7">
    <location>
        <begin position="149"/>
        <end position="174"/>
    </location>
</feature>
<keyword evidence="9" id="KW-1185">Reference proteome</keyword>
<dbReference type="Gene3D" id="1.20.1250.20">
    <property type="entry name" value="MFS general substrate transporter like domains"/>
    <property type="match status" value="2"/>
</dbReference>
<evidence type="ECO:0000256" key="4">
    <source>
        <dbReference type="ARBA" id="ARBA00022989"/>
    </source>
</evidence>